<comment type="subunit">
    <text evidence="7">Part of the 50S ribosomal subunit; contacts the 5S rRNA and probably tRNA. Forms a bridge to the 30S subunit in the 70S ribosome.</text>
</comment>
<gene>
    <name evidence="7" type="primary">rpl5</name>
    <name evidence="11" type="ORF">K9W46_08455</name>
</gene>
<dbReference type="GO" id="GO:0006412">
    <property type="term" value="P:translation"/>
    <property type="evidence" value="ECO:0007669"/>
    <property type="project" value="UniProtKB-UniRule"/>
</dbReference>
<feature type="domain" description="Large ribosomal subunit protein uL5 C-terminal" evidence="10">
    <location>
        <begin position="80"/>
        <end position="179"/>
    </location>
</feature>
<comment type="function">
    <text evidence="7">This is 1 of the proteins that bind and probably mediate the attachment of the 5S RNA into the large ribosomal subunit, where it forms part of the central protuberance. In the 70S ribosome it contacts protein S13 of the 30S subunit (bridge B1b), connecting the 2 subunits; this bridge is implicated in subunit movement. May contact the P site tRNA; the 5S rRNA and some of its associated proteins might help stabilize positioning of ribosome-bound tRNAs.</text>
</comment>
<dbReference type="InterPro" id="IPR031309">
    <property type="entry name" value="Ribosomal_uL5_C"/>
</dbReference>
<dbReference type="Gene3D" id="3.30.1440.10">
    <property type="match status" value="1"/>
</dbReference>
<dbReference type="HAMAP" id="MF_01333_A">
    <property type="entry name" value="Ribosomal_uL5_A"/>
    <property type="match status" value="1"/>
</dbReference>
<evidence type="ECO:0000256" key="1">
    <source>
        <dbReference type="ARBA" id="ARBA00008553"/>
    </source>
</evidence>
<dbReference type="GO" id="GO:0003735">
    <property type="term" value="F:structural constituent of ribosome"/>
    <property type="evidence" value="ECO:0007669"/>
    <property type="project" value="InterPro"/>
</dbReference>
<dbReference type="GO" id="GO:1990904">
    <property type="term" value="C:ribonucleoprotein complex"/>
    <property type="evidence" value="ECO:0007669"/>
    <property type="project" value="UniProtKB-KW"/>
</dbReference>
<keyword evidence="5 7" id="KW-0689">Ribosomal protein</keyword>
<dbReference type="PANTHER" id="PTHR11994">
    <property type="entry name" value="60S RIBOSOMAL PROTEIN L11-RELATED"/>
    <property type="match status" value="1"/>
</dbReference>
<dbReference type="GO" id="GO:0000049">
    <property type="term" value="F:tRNA binding"/>
    <property type="evidence" value="ECO:0007669"/>
    <property type="project" value="UniProtKB-UniRule"/>
</dbReference>
<dbReference type="SUPFAM" id="SSF55282">
    <property type="entry name" value="RL5-like"/>
    <property type="match status" value="1"/>
</dbReference>
<evidence type="ECO:0000256" key="2">
    <source>
        <dbReference type="ARBA" id="ARBA00022555"/>
    </source>
</evidence>
<keyword evidence="3 7" id="KW-0699">rRNA-binding</keyword>
<comment type="similarity">
    <text evidence="1 7 8">Belongs to the universal ribosomal protein uL5 family.</text>
</comment>
<evidence type="ECO:0000256" key="6">
    <source>
        <dbReference type="ARBA" id="ARBA00023274"/>
    </source>
</evidence>
<organism evidence="11">
    <name type="scientific">Candidatus Heimdallarchaeum endolithica</name>
    <dbReference type="NCBI Taxonomy" id="2876572"/>
    <lineage>
        <taxon>Archaea</taxon>
        <taxon>Promethearchaeati</taxon>
        <taxon>Candidatus Heimdallarchaeota</taxon>
        <taxon>Candidatus Heimdallarchaeia (ex Rinke et al. 2021) (nom. nud.)</taxon>
        <taxon>Candidatus Heimdallarchaeales</taxon>
        <taxon>Candidatus Heimdallarchaeaceae</taxon>
        <taxon>Candidatus Heimdallarchaeum</taxon>
    </lineage>
</organism>
<dbReference type="NCBIfam" id="NF003258">
    <property type="entry name" value="PRK04219.1"/>
    <property type="match status" value="1"/>
</dbReference>
<keyword evidence="2 7" id="KW-0820">tRNA-binding</keyword>
<name>A0A9Y1BNR6_9ARCH</name>
<dbReference type="InterPro" id="IPR002132">
    <property type="entry name" value="Ribosomal_uL5"/>
</dbReference>
<dbReference type="FunFam" id="3.30.1440.10:FF:000002">
    <property type="entry name" value="60S ribosomal protein L11"/>
    <property type="match status" value="1"/>
</dbReference>
<protein>
    <recommendedName>
        <fullName evidence="7">Large ribosomal subunit protein uL5</fullName>
    </recommendedName>
</protein>
<dbReference type="PIRSF" id="PIRSF002161">
    <property type="entry name" value="Ribosomal_L5"/>
    <property type="match status" value="1"/>
</dbReference>
<dbReference type="InterPro" id="IPR022803">
    <property type="entry name" value="Ribosomal_uL5_dom_sf"/>
</dbReference>
<evidence type="ECO:0000256" key="8">
    <source>
        <dbReference type="RuleBase" id="RU003930"/>
    </source>
</evidence>
<sequence length="190" mass="22083">MLFGEPLEEIEIEEKYSKEWEKHPMRKPYLKEVILNAAVGESGPRFERAKTILSQITGRVPSERPAKKSIRDFGIRKGEPIAAIVTLRGEEAKEMLDRCLYAKDYIIKQKAFDQQGNFSFGITEHVDIRDAPFDPMLGTIGFNVVVKLERPGYRLKYRRNQRKKIPKKHLITKEEAMEFASKEFNIKIVK</sequence>
<dbReference type="Pfam" id="PF00281">
    <property type="entry name" value="Ribosomal_L5"/>
    <property type="match status" value="1"/>
</dbReference>
<dbReference type="EMBL" id="CP084167">
    <property type="protein sequence ID" value="UJG42428.1"/>
    <property type="molecule type" value="Genomic_DNA"/>
</dbReference>
<dbReference type="GO" id="GO:0005840">
    <property type="term" value="C:ribosome"/>
    <property type="evidence" value="ECO:0007669"/>
    <property type="project" value="UniProtKB-KW"/>
</dbReference>
<reference evidence="11" key="1">
    <citation type="journal article" date="2022" name="Nat. Microbiol.">
        <title>Unique mobile elements and scalable gene flow at the prokaryote-eukaryote boundary revealed by circularized Asgard archaea genomes.</title>
        <authorList>
            <person name="Wu F."/>
            <person name="Speth D.R."/>
            <person name="Philosof A."/>
            <person name="Cremiere A."/>
            <person name="Narayanan A."/>
            <person name="Barco R.A."/>
            <person name="Connon S.A."/>
            <person name="Amend J.P."/>
            <person name="Antoshechkin I.A."/>
            <person name="Orphan V.J."/>
        </authorList>
    </citation>
    <scope>NUCLEOTIDE SEQUENCE</scope>
    <source>
        <strain evidence="11">PR6</strain>
    </source>
</reference>
<dbReference type="InterPro" id="IPR031310">
    <property type="entry name" value="Ribosomal_uL5_N"/>
</dbReference>
<proteinExistence type="inferred from homology"/>
<evidence type="ECO:0000256" key="4">
    <source>
        <dbReference type="ARBA" id="ARBA00022884"/>
    </source>
</evidence>
<evidence type="ECO:0000256" key="7">
    <source>
        <dbReference type="HAMAP-Rule" id="MF_01333"/>
    </source>
</evidence>
<evidence type="ECO:0000256" key="3">
    <source>
        <dbReference type="ARBA" id="ARBA00022730"/>
    </source>
</evidence>
<feature type="domain" description="Large ribosomal subunit protein uL5 N-terminal" evidence="9">
    <location>
        <begin position="23"/>
        <end position="76"/>
    </location>
</feature>
<dbReference type="GO" id="GO:0019843">
    <property type="term" value="F:rRNA binding"/>
    <property type="evidence" value="ECO:0007669"/>
    <property type="project" value="UniProtKB-UniRule"/>
</dbReference>
<accession>A0A9Y1BNR6</accession>
<evidence type="ECO:0000259" key="9">
    <source>
        <dbReference type="Pfam" id="PF00281"/>
    </source>
</evidence>
<dbReference type="Proteomes" id="UP001200513">
    <property type="component" value="Chromosome"/>
</dbReference>
<evidence type="ECO:0000313" key="11">
    <source>
        <dbReference type="EMBL" id="UJG42428.1"/>
    </source>
</evidence>
<dbReference type="AlphaFoldDB" id="A0A9Y1BNR6"/>
<keyword evidence="6 7" id="KW-0687">Ribonucleoprotein</keyword>
<evidence type="ECO:0000259" key="10">
    <source>
        <dbReference type="Pfam" id="PF00673"/>
    </source>
</evidence>
<keyword evidence="4 7" id="KW-0694">RNA-binding</keyword>
<dbReference type="InterPro" id="IPR022804">
    <property type="entry name" value="Ribosomal_uL5_arc"/>
</dbReference>
<evidence type="ECO:0000256" key="5">
    <source>
        <dbReference type="ARBA" id="ARBA00022980"/>
    </source>
</evidence>
<dbReference type="Pfam" id="PF00673">
    <property type="entry name" value="Ribosomal_L5_C"/>
    <property type="match status" value="1"/>
</dbReference>
<dbReference type="InterPro" id="IPR057266">
    <property type="entry name" value="Ribosomal_uL5_euk/arc-type"/>
</dbReference>